<keyword evidence="2" id="KW-0732">Signal</keyword>
<accession>A0A2U3N1Z3</accession>
<dbReference type="Proteomes" id="UP000245974">
    <property type="component" value="Unassembled WGS sequence"/>
</dbReference>
<name>A0A2U3N1Z3_9GAMM</name>
<feature type="signal peptide" evidence="2">
    <location>
        <begin position="1"/>
        <end position="22"/>
    </location>
</feature>
<proteinExistence type="predicted"/>
<gene>
    <name evidence="3" type="ORF">KPC_2831</name>
</gene>
<feature type="compositionally biased region" description="Low complexity" evidence="1">
    <location>
        <begin position="181"/>
        <end position="199"/>
    </location>
</feature>
<dbReference type="InParanoid" id="A0A2U3N1Z3"/>
<organism evidence="3 4">
    <name type="scientific">Acinetobacter stercoris</name>
    <dbReference type="NCBI Taxonomy" id="2126983"/>
    <lineage>
        <taxon>Bacteria</taxon>
        <taxon>Pseudomonadati</taxon>
        <taxon>Pseudomonadota</taxon>
        <taxon>Gammaproteobacteria</taxon>
        <taxon>Moraxellales</taxon>
        <taxon>Moraxellaceae</taxon>
        <taxon>Acinetobacter</taxon>
    </lineage>
</organism>
<feature type="chain" id="PRO_5015464699" evidence="2">
    <location>
        <begin position="23"/>
        <end position="199"/>
    </location>
</feature>
<dbReference type="AlphaFoldDB" id="A0A2U3N1Z3"/>
<keyword evidence="4" id="KW-1185">Reference proteome</keyword>
<sequence>MNSLTKIALVSASILSMGALTACQSSSTPKNGPEGRHMMGHHKMSPEQREQFKQMRAERHEFMKQAKSACDNKAVGSSVQIKAGDKTVDGTCAINFRPDRDSMKDIRLQDKHKGMRFKRGQELTAEQKAQIDQKRAERKAKWEAIQSACANQTNGKQIQVKLDDKLINGQCFVHFKPNARPETTPVPATQAPAQKTPAA</sequence>
<reference evidence="4" key="1">
    <citation type="submission" date="2018-03" db="EMBL/GenBank/DDBJ databases">
        <authorList>
            <person name="Blom J."/>
        </authorList>
    </citation>
    <scope>NUCLEOTIDE SEQUENCE [LARGE SCALE GENOMIC DNA]</scope>
    <source>
        <strain evidence="4">KPC-SM-21</strain>
    </source>
</reference>
<evidence type="ECO:0000256" key="1">
    <source>
        <dbReference type="SAM" id="MobiDB-lite"/>
    </source>
</evidence>
<dbReference type="PROSITE" id="PS51257">
    <property type="entry name" value="PROKAR_LIPOPROTEIN"/>
    <property type="match status" value="1"/>
</dbReference>
<feature type="region of interest" description="Disordered" evidence="1">
    <location>
        <begin position="176"/>
        <end position="199"/>
    </location>
</feature>
<dbReference type="EMBL" id="OOGT01000158">
    <property type="protein sequence ID" value="SPL71653.1"/>
    <property type="molecule type" value="Genomic_DNA"/>
</dbReference>
<protein>
    <submittedName>
        <fullName evidence="3">LTXXQ motif protein</fullName>
    </submittedName>
</protein>
<evidence type="ECO:0000313" key="3">
    <source>
        <dbReference type="EMBL" id="SPL71653.1"/>
    </source>
</evidence>
<dbReference type="OrthoDB" id="6717527at2"/>
<dbReference type="RefSeq" id="WP_121975071.1">
    <property type="nucleotide sequence ID" value="NZ_OOGT01000158.1"/>
</dbReference>
<evidence type="ECO:0000256" key="2">
    <source>
        <dbReference type="SAM" id="SignalP"/>
    </source>
</evidence>
<evidence type="ECO:0000313" key="4">
    <source>
        <dbReference type="Proteomes" id="UP000245974"/>
    </source>
</evidence>